<feature type="transmembrane region" description="Helical" evidence="5">
    <location>
        <begin position="153"/>
        <end position="170"/>
    </location>
</feature>
<gene>
    <name evidence="6" type="ORF">BDV40DRAFT_294784</name>
</gene>
<evidence type="ECO:0000313" key="7">
    <source>
        <dbReference type="Proteomes" id="UP000326950"/>
    </source>
</evidence>
<evidence type="ECO:0008006" key="8">
    <source>
        <dbReference type="Google" id="ProtNLM"/>
    </source>
</evidence>
<dbReference type="GO" id="GO:0016020">
    <property type="term" value="C:membrane"/>
    <property type="evidence" value="ECO:0007669"/>
    <property type="project" value="UniProtKB-SubCell"/>
</dbReference>
<keyword evidence="3 5" id="KW-1133">Transmembrane helix</keyword>
<keyword evidence="7" id="KW-1185">Reference proteome</keyword>
<accession>A0A5N6VBX7</accession>
<dbReference type="Pfam" id="PF04479">
    <property type="entry name" value="RTA1"/>
    <property type="match status" value="1"/>
</dbReference>
<proteinExistence type="predicted"/>
<evidence type="ECO:0000256" key="3">
    <source>
        <dbReference type="ARBA" id="ARBA00022989"/>
    </source>
</evidence>
<protein>
    <recommendedName>
        <fullName evidence="8">RTA1 like protein-domain-containing protein</fullName>
    </recommendedName>
</protein>
<dbReference type="Proteomes" id="UP000326950">
    <property type="component" value="Unassembled WGS sequence"/>
</dbReference>
<dbReference type="PANTHER" id="PTHR31465:SF1">
    <property type="entry name" value="PROTEIN RTA1-RELATED"/>
    <property type="match status" value="1"/>
</dbReference>
<evidence type="ECO:0000313" key="6">
    <source>
        <dbReference type="EMBL" id="KAE8168237.1"/>
    </source>
</evidence>
<feature type="transmembrane region" description="Helical" evidence="5">
    <location>
        <begin position="114"/>
        <end position="133"/>
    </location>
</feature>
<reference evidence="6 7" key="1">
    <citation type="submission" date="2019-04" db="EMBL/GenBank/DDBJ databases">
        <title>Friends and foes A comparative genomics study of 23 Aspergillus species from section Flavi.</title>
        <authorList>
            <consortium name="DOE Joint Genome Institute"/>
            <person name="Kjaerbolling I."/>
            <person name="Vesth T."/>
            <person name="Frisvad J.C."/>
            <person name="Nybo J.L."/>
            <person name="Theobald S."/>
            <person name="Kildgaard S."/>
            <person name="Isbrandt T."/>
            <person name="Kuo A."/>
            <person name="Sato A."/>
            <person name="Lyhne E.K."/>
            <person name="Kogle M.E."/>
            <person name="Wiebenga A."/>
            <person name="Kun R.S."/>
            <person name="Lubbers R.J."/>
            <person name="Makela M.R."/>
            <person name="Barry K."/>
            <person name="Chovatia M."/>
            <person name="Clum A."/>
            <person name="Daum C."/>
            <person name="Haridas S."/>
            <person name="He G."/>
            <person name="LaButti K."/>
            <person name="Lipzen A."/>
            <person name="Mondo S."/>
            <person name="Riley R."/>
            <person name="Salamov A."/>
            <person name="Simmons B.A."/>
            <person name="Magnuson J.K."/>
            <person name="Henrissat B."/>
            <person name="Mortensen U.H."/>
            <person name="Larsen T.O."/>
            <person name="Devries R.P."/>
            <person name="Grigoriev I.V."/>
            <person name="Machida M."/>
            <person name="Baker S.E."/>
            <person name="Andersen M.R."/>
        </authorList>
    </citation>
    <scope>NUCLEOTIDE SEQUENCE [LARGE SCALE GENOMIC DNA]</scope>
    <source>
        <strain evidence="6 7">CBS 117626</strain>
    </source>
</reference>
<dbReference type="OrthoDB" id="3358017at2759"/>
<feature type="transmembrane region" description="Helical" evidence="5">
    <location>
        <begin position="44"/>
        <end position="61"/>
    </location>
</feature>
<keyword evidence="4 5" id="KW-0472">Membrane</keyword>
<name>A0A5N6VBX7_ASPTM</name>
<sequence>MATTAYYLYTPDAPFAIIGVVVYTTLTGIHAFRVVSREAWDGSFMVLGCLAQAMGCGARLISSWDIHDKWPWAAQKLLLLWGPALIMFTVNLTSTELAKTYKANNFIPPRIARPLYFTVNTVLFLLLSLATFMDVATAGNEVHAGHNLLKSVLTIRLTFWFFVMFNNAASPNNPHRNLRDGIYVAPESNDYYCVLQDFFIIAFVQNIVQLIRLYSRSDGFMNLTEWPLYALDIFLAVRSLLEYGIWYWPDGCKKVIGR</sequence>
<feature type="transmembrane region" description="Helical" evidence="5">
    <location>
        <begin position="73"/>
        <end position="93"/>
    </location>
</feature>
<evidence type="ECO:0000256" key="1">
    <source>
        <dbReference type="ARBA" id="ARBA00004141"/>
    </source>
</evidence>
<dbReference type="PANTHER" id="PTHR31465">
    <property type="entry name" value="PROTEIN RTA1-RELATED"/>
    <property type="match status" value="1"/>
</dbReference>
<feature type="transmembrane region" description="Helical" evidence="5">
    <location>
        <begin position="13"/>
        <end position="32"/>
    </location>
</feature>
<dbReference type="InterPro" id="IPR007568">
    <property type="entry name" value="RTA1"/>
</dbReference>
<evidence type="ECO:0000256" key="4">
    <source>
        <dbReference type="ARBA" id="ARBA00023136"/>
    </source>
</evidence>
<dbReference type="AlphaFoldDB" id="A0A5N6VBX7"/>
<evidence type="ECO:0000256" key="2">
    <source>
        <dbReference type="ARBA" id="ARBA00022692"/>
    </source>
</evidence>
<comment type="subcellular location">
    <subcellularLocation>
        <location evidence="1">Membrane</location>
        <topology evidence="1">Multi-pass membrane protein</topology>
    </subcellularLocation>
</comment>
<evidence type="ECO:0000256" key="5">
    <source>
        <dbReference type="SAM" id="Phobius"/>
    </source>
</evidence>
<organism evidence="6 7">
    <name type="scientific">Aspergillus tamarii</name>
    <dbReference type="NCBI Taxonomy" id="41984"/>
    <lineage>
        <taxon>Eukaryota</taxon>
        <taxon>Fungi</taxon>
        <taxon>Dikarya</taxon>
        <taxon>Ascomycota</taxon>
        <taxon>Pezizomycotina</taxon>
        <taxon>Eurotiomycetes</taxon>
        <taxon>Eurotiomycetidae</taxon>
        <taxon>Eurotiales</taxon>
        <taxon>Aspergillaceae</taxon>
        <taxon>Aspergillus</taxon>
        <taxon>Aspergillus subgen. Circumdati</taxon>
    </lineage>
</organism>
<keyword evidence="2 5" id="KW-0812">Transmembrane</keyword>
<dbReference type="EMBL" id="ML738586">
    <property type="protein sequence ID" value="KAE8168237.1"/>
    <property type="molecule type" value="Genomic_DNA"/>
</dbReference>